<evidence type="ECO:0008006" key="6">
    <source>
        <dbReference type="Google" id="ProtNLM"/>
    </source>
</evidence>
<reference evidence="5" key="1">
    <citation type="submission" date="2012-12" db="EMBL/GenBank/DDBJ databases">
        <authorList>
            <person name="Hellsten U."/>
            <person name="Grimwood J."/>
            <person name="Chapman J.A."/>
            <person name="Shapiro H."/>
            <person name="Aerts A."/>
            <person name="Otillar R.P."/>
            <person name="Terry A.Y."/>
            <person name="Boore J.L."/>
            <person name="Simakov O."/>
            <person name="Marletaz F."/>
            <person name="Cho S.-J."/>
            <person name="Edsinger-Gonzales E."/>
            <person name="Havlak P."/>
            <person name="Kuo D.-H."/>
            <person name="Larsson T."/>
            <person name="Lv J."/>
            <person name="Arendt D."/>
            <person name="Savage R."/>
            <person name="Osoegawa K."/>
            <person name="de Jong P."/>
            <person name="Lindberg D.R."/>
            <person name="Seaver E.C."/>
            <person name="Weisblat D.A."/>
            <person name="Putnam N.H."/>
            <person name="Grigoriev I.V."/>
            <person name="Rokhsar D.S."/>
        </authorList>
    </citation>
    <scope>NUCLEOTIDE SEQUENCE</scope>
</reference>
<keyword evidence="5" id="KW-1185">Reference proteome</keyword>
<evidence type="ECO:0000259" key="2">
    <source>
        <dbReference type="Pfam" id="PF14688"/>
    </source>
</evidence>
<dbReference type="OrthoDB" id="4238at2759"/>
<dbReference type="InterPro" id="IPR028031">
    <property type="entry name" value="DUF4460"/>
</dbReference>
<reference evidence="4" key="3">
    <citation type="submission" date="2015-06" db="UniProtKB">
        <authorList>
            <consortium name="EnsemblMetazoa"/>
        </authorList>
    </citation>
    <scope>IDENTIFICATION</scope>
</reference>
<accession>T1ED44</accession>
<feature type="domain" description="DUF4461" evidence="2">
    <location>
        <begin position="207"/>
        <end position="523"/>
    </location>
</feature>
<dbReference type="Proteomes" id="UP000015101">
    <property type="component" value="Unassembled WGS sequence"/>
</dbReference>
<dbReference type="OMA" id="KLHISHY"/>
<proteinExistence type="predicted"/>
<dbReference type="EMBL" id="AMQM01005693">
    <property type="status" value="NOT_ANNOTATED_CDS"/>
    <property type="molecule type" value="Genomic_DNA"/>
</dbReference>
<dbReference type="Pfam" id="PF14688">
    <property type="entry name" value="DUF4461"/>
    <property type="match status" value="1"/>
</dbReference>
<dbReference type="GO" id="GO:0005739">
    <property type="term" value="C:mitochondrion"/>
    <property type="evidence" value="ECO:0000318"/>
    <property type="project" value="GO_Central"/>
</dbReference>
<evidence type="ECO:0000259" key="1">
    <source>
        <dbReference type="Pfam" id="PF14687"/>
    </source>
</evidence>
<reference evidence="3 5" key="2">
    <citation type="journal article" date="2013" name="Nature">
        <title>Insights into bilaterian evolution from three spiralian genomes.</title>
        <authorList>
            <person name="Simakov O."/>
            <person name="Marletaz F."/>
            <person name="Cho S.J."/>
            <person name="Edsinger-Gonzales E."/>
            <person name="Havlak P."/>
            <person name="Hellsten U."/>
            <person name="Kuo D.H."/>
            <person name="Larsson T."/>
            <person name="Lv J."/>
            <person name="Arendt D."/>
            <person name="Savage R."/>
            <person name="Osoegawa K."/>
            <person name="de Jong P."/>
            <person name="Grimwood J."/>
            <person name="Chapman J.A."/>
            <person name="Shapiro H."/>
            <person name="Aerts A."/>
            <person name="Otillar R.P."/>
            <person name="Terry A.Y."/>
            <person name="Boore J.L."/>
            <person name="Grigoriev I.V."/>
            <person name="Lindberg D.R."/>
            <person name="Seaver E.C."/>
            <person name="Weisblat D.A."/>
            <person name="Putnam N.H."/>
            <person name="Rokhsar D.S."/>
        </authorList>
    </citation>
    <scope>NUCLEOTIDE SEQUENCE</scope>
</reference>
<sequence>MLLAKIFKHSISLRLSNYRLTTILFFAPSRRSKSLSVSETSIALRPFIFRVHPDLFSKYGIEKAKINEESLKLLNEYIHKLHNNEQVRPLKLLFYLRKLPSSTNNESNALELRTVNISLQSTNVTDTISNILNTCHLPLDYLESIGVSRHSFHVGSSSCNKSTTLEWTSDKELWRVFQQMECEMFNPRFQQYDSATSVHTRHHNENSVSSWLKRNLKKARENMKKVQPMRDEVTRLQEIMVRDFGLAEIKWQSGWTVSTHSAALKSLCRIICGGSGGGGSGVSGSGEYNVIGKTVVFGNDLGISVEGHIILRQDTVSDAWKYILKNQSHYDSTLRAIPHFEKTLSTLLNGIQVLPPQQSVVLAVSYLQQLKALIDCIHAYRKESLDDIKEDVHDLQLTVECATGPILMAEQGQIMVPTSCPAFLIFDYIKKNSHKARSMQKEFQRCQLSDESTISLCQSMLGLQALLRDSSITRQQMVTCCRRLIRLVDTRALKLDLSSIWLRIGQFYTVTVEGEMCIPWNFEDVI</sequence>
<dbReference type="HOGENOM" id="CLU_025230_0_0_1"/>
<dbReference type="InParanoid" id="T1ED44"/>
<organism evidence="4 5">
    <name type="scientific">Helobdella robusta</name>
    <name type="common">Californian leech</name>
    <dbReference type="NCBI Taxonomy" id="6412"/>
    <lineage>
        <taxon>Eukaryota</taxon>
        <taxon>Metazoa</taxon>
        <taxon>Spiralia</taxon>
        <taxon>Lophotrochozoa</taxon>
        <taxon>Annelida</taxon>
        <taxon>Clitellata</taxon>
        <taxon>Hirudinea</taxon>
        <taxon>Rhynchobdellida</taxon>
        <taxon>Glossiphoniidae</taxon>
        <taxon>Helobdella</taxon>
    </lineage>
</organism>
<dbReference type="eggNOG" id="ENOG502QTGC">
    <property type="taxonomic scope" value="Eukaryota"/>
</dbReference>
<dbReference type="CTD" id="20194496"/>
<evidence type="ECO:0000313" key="5">
    <source>
        <dbReference type="Proteomes" id="UP000015101"/>
    </source>
</evidence>
<dbReference type="PANTHER" id="PTHR31596:SF1">
    <property type="entry name" value="T-CELL ACTIVATION INHIBITOR, MITOCHONDRIAL"/>
    <property type="match status" value="1"/>
</dbReference>
<dbReference type="AlphaFoldDB" id="T1ED44"/>
<dbReference type="KEGG" id="hro:HELRODRAFT_101399"/>
<feature type="domain" description="DUF4460" evidence="1">
    <location>
        <begin position="32"/>
        <end position="137"/>
    </location>
</feature>
<dbReference type="Pfam" id="PF14687">
    <property type="entry name" value="DUF4460"/>
    <property type="match status" value="1"/>
</dbReference>
<dbReference type="FunCoup" id="T1ED44">
    <property type="interactions" value="614"/>
</dbReference>
<evidence type="ECO:0000313" key="3">
    <source>
        <dbReference type="EMBL" id="ESN99737.1"/>
    </source>
</evidence>
<dbReference type="RefSeq" id="XP_009022100.1">
    <property type="nucleotide sequence ID" value="XM_009023852.1"/>
</dbReference>
<dbReference type="InterPro" id="IPR027986">
    <property type="entry name" value="TCAIM"/>
</dbReference>
<name>T1ED44_HELRO</name>
<gene>
    <name evidence="4" type="primary">20194496</name>
    <name evidence="3" type="ORF">HELRODRAFT_101399</name>
</gene>
<evidence type="ECO:0000313" key="4">
    <source>
        <dbReference type="EnsemblMetazoa" id="HelroP101399"/>
    </source>
</evidence>
<dbReference type="PANTHER" id="PTHR31596">
    <property type="entry name" value="T-CELL ACTIVATION INHIBITOR, MITOCHONDRIAL"/>
    <property type="match status" value="1"/>
</dbReference>
<dbReference type="GeneID" id="20194496"/>
<dbReference type="EMBL" id="KB097070">
    <property type="protein sequence ID" value="ESN99737.1"/>
    <property type="molecule type" value="Genomic_DNA"/>
</dbReference>
<protein>
    <recommendedName>
        <fullName evidence="6">DUF4461 domain-containing protein</fullName>
    </recommendedName>
</protein>
<dbReference type="EnsemblMetazoa" id="HelroT101399">
    <property type="protein sequence ID" value="HelroP101399"/>
    <property type="gene ID" value="HelroG101399"/>
</dbReference>
<dbReference type="InterPro" id="IPR027989">
    <property type="entry name" value="DUF4461"/>
</dbReference>